<gene>
    <name evidence="2" type="ORF">Adt_40144</name>
</gene>
<dbReference type="PANTHER" id="PTHR31681:SF47">
    <property type="entry name" value="SULFATED SURFACE-LIKE GLYCOPROTEIN"/>
    <property type="match status" value="1"/>
</dbReference>
<proteinExistence type="predicted"/>
<dbReference type="Gene3D" id="3.90.228.10">
    <property type="match status" value="1"/>
</dbReference>
<dbReference type="EMBL" id="JBFOLK010000012">
    <property type="protein sequence ID" value="KAL2472008.1"/>
    <property type="molecule type" value="Genomic_DNA"/>
</dbReference>
<evidence type="ECO:0000256" key="1">
    <source>
        <dbReference type="SAM" id="MobiDB-lite"/>
    </source>
</evidence>
<organism evidence="2 3">
    <name type="scientific">Abeliophyllum distichum</name>
    <dbReference type="NCBI Taxonomy" id="126358"/>
    <lineage>
        <taxon>Eukaryota</taxon>
        <taxon>Viridiplantae</taxon>
        <taxon>Streptophyta</taxon>
        <taxon>Embryophyta</taxon>
        <taxon>Tracheophyta</taxon>
        <taxon>Spermatophyta</taxon>
        <taxon>Magnoliopsida</taxon>
        <taxon>eudicotyledons</taxon>
        <taxon>Gunneridae</taxon>
        <taxon>Pentapetalae</taxon>
        <taxon>asterids</taxon>
        <taxon>lamiids</taxon>
        <taxon>Lamiales</taxon>
        <taxon>Oleaceae</taxon>
        <taxon>Forsythieae</taxon>
        <taxon>Abeliophyllum</taxon>
    </lineage>
</organism>
<feature type="region of interest" description="Disordered" evidence="1">
    <location>
        <begin position="82"/>
        <end position="118"/>
    </location>
</feature>
<feature type="region of interest" description="Disordered" evidence="1">
    <location>
        <begin position="27"/>
        <end position="59"/>
    </location>
</feature>
<protein>
    <submittedName>
        <fullName evidence="2">Uncharacterized protein</fullName>
    </submittedName>
</protein>
<dbReference type="AlphaFoldDB" id="A0ABD1Q738"/>
<dbReference type="SUPFAM" id="SSF56399">
    <property type="entry name" value="ADP-ribosylation"/>
    <property type="match status" value="1"/>
</dbReference>
<dbReference type="PANTHER" id="PTHR31681">
    <property type="entry name" value="C2H2-LIKE ZINC FINGER PROTEIN"/>
    <property type="match status" value="1"/>
</dbReference>
<dbReference type="Proteomes" id="UP001604336">
    <property type="component" value="Unassembled WGS sequence"/>
</dbReference>
<keyword evidence="3" id="KW-1185">Reference proteome</keyword>
<reference evidence="3" key="1">
    <citation type="submission" date="2024-07" db="EMBL/GenBank/DDBJ databases">
        <title>Two chromosome-level genome assemblies of Korean endemic species Abeliophyllum distichum and Forsythia ovata (Oleaceae).</title>
        <authorList>
            <person name="Jang H."/>
        </authorList>
    </citation>
    <scope>NUCLEOTIDE SEQUENCE [LARGE SCALE GENOMIC DNA]</scope>
</reference>
<accession>A0ABD1Q738</accession>
<evidence type="ECO:0000313" key="2">
    <source>
        <dbReference type="EMBL" id="KAL2472008.1"/>
    </source>
</evidence>
<sequence>MQLDAANRGKGRREMANGWMKTLQCKSRAADDVHHHHHHHQRHGHQHYEHHSNPKNHQHHHLLLSNSANCRNSVQNLRDIVDISKPNKQKPPKLPQTPPWKGPVSRKPDSCTKQSISKTRHSIISGTGWLLRDTDSCFPAFTELQKGHPSRNVVEIIFHTSWGPKNFPGRIEMVFKVQNLARTVTRFEEYREVVKYRARSRSAAAVNGCSEDHARCVADGNEVMRFHCLGTTTRGAYYGGGGACVFHGDKRSSLCTFSETGGAHESAGGGRGRKAMLVCRVIAGRVCKQLKFDSLLEGRVEYDSVSRENGEFLIFDSRALLPCFLVIYKL</sequence>
<evidence type="ECO:0000313" key="3">
    <source>
        <dbReference type="Proteomes" id="UP001604336"/>
    </source>
</evidence>
<comment type="caution">
    <text evidence="2">The sequence shown here is derived from an EMBL/GenBank/DDBJ whole genome shotgun (WGS) entry which is preliminary data.</text>
</comment>
<name>A0ABD1Q738_9LAMI</name>
<feature type="compositionally biased region" description="Basic residues" evidence="1">
    <location>
        <begin position="35"/>
        <end position="45"/>
    </location>
</feature>
<feature type="compositionally biased region" description="Pro residues" evidence="1">
    <location>
        <begin position="92"/>
        <end position="101"/>
    </location>
</feature>